<evidence type="ECO:0000313" key="2">
    <source>
        <dbReference type="Proteomes" id="UP001313282"/>
    </source>
</evidence>
<accession>A0AAN8MZM1</accession>
<comment type="caution">
    <text evidence="1">The sequence shown here is derived from an EMBL/GenBank/DDBJ whole genome shotgun (WGS) entry which is preliminary data.</text>
</comment>
<dbReference type="Proteomes" id="UP001313282">
    <property type="component" value="Unassembled WGS sequence"/>
</dbReference>
<dbReference type="AlphaFoldDB" id="A0AAN8MZM1"/>
<organism evidence="1 2">
    <name type="scientific">Orbilia javanica</name>
    <dbReference type="NCBI Taxonomy" id="47235"/>
    <lineage>
        <taxon>Eukaryota</taxon>
        <taxon>Fungi</taxon>
        <taxon>Dikarya</taxon>
        <taxon>Ascomycota</taxon>
        <taxon>Pezizomycotina</taxon>
        <taxon>Orbiliomycetes</taxon>
        <taxon>Orbiliales</taxon>
        <taxon>Orbiliaceae</taxon>
        <taxon>Orbilia</taxon>
    </lineage>
</organism>
<reference evidence="1 2" key="1">
    <citation type="submission" date="2019-10" db="EMBL/GenBank/DDBJ databases">
        <authorList>
            <person name="Palmer J.M."/>
        </authorList>
    </citation>
    <scope>NUCLEOTIDE SEQUENCE [LARGE SCALE GENOMIC DNA]</scope>
    <source>
        <strain evidence="1 2">TWF718</strain>
    </source>
</reference>
<keyword evidence="2" id="KW-1185">Reference proteome</keyword>
<name>A0AAN8MZM1_9PEZI</name>
<dbReference type="EMBL" id="JAVHNR010000003">
    <property type="protein sequence ID" value="KAK6348052.1"/>
    <property type="molecule type" value="Genomic_DNA"/>
</dbReference>
<protein>
    <submittedName>
        <fullName evidence="1">Uncharacterized protein</fullName>
    </submittedName>
</protein>
<proteinExistence type="predicted"/>
<gene>
    <name evidence="1" type="ORF">TWF718_005871</name>
</gene>
<evidence type="ECO:0000313" key="1">
    <source>
        <dbReference type="EMBL" id="KAK6348052.1"/>
    </source>
</evidence>
<sequence>MTTNPAPSNALISFQSGGSGDSGFSTSGQVDWVTIAGSSVKFTVDVLARLSKAGIEAFTLAAAYALLAPFKLSNRAEVQVYESVGKLRAFSSFNSALYFGFGVKHIVRSLADSAEGLSILSLCAILADFYGIEHAGLVLRELFKLLNPPTDLTPTLAQWRNITKACAGAISHSTFKHHLAGISRLYYGITGDQSQYPKGNEVQIAAALHGLSEIASGKTSEAVFVGGTDCALIAAVASWLLDLNVEVREEDQQQILFKHTSTIKRKGPGGYFVAVVFTRVNAPDLSSQGQMATKTSEYRRVFRVQQLFTLSSKDIPISAEVCTRLNWSDLLEEVFGESLEEVLSGVYAERAGCLFTTLTLYHLLVSTFPNSKVGEPFEPRPTFWDYKHAASYGSGLLLTVEKGFPEISGTAFLRSATKKLKDTIKLASDDYCSKFIPNCSERDGLLGLLAESFRDIVYEDDEESVVIPCLRFVWFLYHVSRCFSVFEVDESNITLQTWCTISISKRAWYFRRINRNHRPGYWLAEAVLLAFNSAPPFN</sequence>